<evidence type="ECO:0000256" key="1">
    <source>
        <dbReference type="ARBA" id="ARBA00004141"/>
    </source>
</evidence>
<evidence type="ECO:0008006" key="9">
    <source>
        <dbReference type="Google" id="ProtNLM"/>
    </source>
</evidence>
<evidence type="ECO:0000256" key="5">
    <source>
        <dbReference type="ARBA" id="ARBA00023136"/>
    </source>
</evidence>
<evidence type="ECO:0000256" key="2">
    <source>
        <dbReference type="ARBA" id="ARBA00010583"/>
    </source>
</evidence>
<dbReference type="Gene3D" id="1.25.40.10">
    <property type="entry name" value="Tetratricopeptide repeat domain"/>
    <property type="match status" value="1"/>
</dbReference>
<dbReference type="Proteomes" id="UP001152523">
    <property type="component" value="Unassembled WGS sequence"/>
</dbReference>
<comment type="caution">
    <text evidence="7">The sequence shown here is derived from an EMBL/GenBank/DDBJ whole genome shotgun (WGS) entry which is preliminary data.</text>
</comment>
<evidence type="ECO:0000256" key="4">
    <source>
        <dbReference type="ARBA" id="ARBA00022989"/>
    </source>
</evidence>
<feature type="transmembrane region" description="Helical" evidence="6">
    <location>
        <begin position="251"/>
        <end position="269"/>
    </location>
</feature>
<dbReference type="InterPro" id="IPR001708">
    <property type="entry name" value="YidC/ALB3/OXA1/COX18"/>
</dbReference>
<comment type="similarity">
    <text evidence="2">Belongs to the OXA1/ALB3/YidC (TC 2.A.9.2) family.</text>
</comment>
<evidence type="ECO:0000313" key="7">
    <source>
        <dbReference type="EMBL" id="CAH9136254.1"/>
    </source>
</evidence>
<dbReference type="GO" id="GO:0005743">
    <property type="term" value="C:mitochondrial inner membrane"/>
    <property type="evidence" value="ECO:0007669"/>
    <property type="project" value="TreeGrafter"/>
</dbReference>
<sequence length="563" mass="64227">MAMRILLRRQFFTRFQSFPPSYNFSYSFTQNFSSDHRRKLHRSHHSSVLPSSFATDKQFLAPFRFNFFARSFSTREPSSIADHPLKDGNFPAPQPFKGSDMFIGGGALDTRSFEDMFLPIGGLISLLDGYHNITGFPWWIIIASGTLAMRLAIFPFIILLIHKIRTIGEILPKLPPPIPPNKLRRSFKDQLKFFMREKRTAGCPSFVWFIAAIIQVPYFLLWLTTIRRMSLDCHDGFDSGGTLWFQNLTELPNGTLGLIFPLLVAGLYYTNIKVSFQNVSSGTMSEFAKFYKFYLEIMTLPTMFIAFYIPQGSLICWVTNSSLSLLQQIALSHPDVCKKLGLPGQDASALATERKGKSEIMEIYVPSDLREILSENPSPSEMVQLSSKFLAKDQKDVALPLLRLALNKDPEHIRAMAVLGQALLHYGYFTEAIEYLEHAISKLLRNGPPTGVEDVNLLILSSEWAGVAYARQGKFDESIVHLHRITKMKEPEDSNTKANYYEALVVFSSVLYNEGCKLEAINCLRKAVAYDESYRHFLELWEKDVCEEDEFVRNLVNSRRADY</sequence>
<gene>
    <name evidence="7" type="ORF">CEPIT_LOCUS35145</name>
</gene>
<accession>A0AAV0FL25</accession>
<feature type="transmembrane region" description="Helical" evidence="6">
    <location>
        <begin position="201"/>
        <end position="221"/>
    </location>
</feature>
<protein>
    <recommendedName>
        <fullName evidence="9">ALBINO3-like protein 2, chloroplastic</fullName>
    </recommendedName>
</protein>
<feature type="transmembrane region" description="Helical" evidence="6">
    <location>
        <begin position="290"/>
        <end position="309"/>
    </location>
</feature>
<evidence type="ECO:0000256" key="3">
    <source>
        <dbReference type="ARBA" id="ARBA00022692"/>
    </source>
</evidence>
<name>A0AAV0FL25_9ASTE</name>
<dbReference type="EMBL" id="CAMAPF010000993">
    <property type="protein sequence ID" value="CAH9136254.1"/>
    <property type="molecule type" value="Genomic_DNA"/>
</dbReference>
<evidence type="ECO:0000256" key="6">
    <source>
        <dbReference type="SAM" id="Phobius"/>
    </source>
</evidence>
<keyword evidence="4 6" id="KW-1133">Transmembrane helix</keyword>
<organism evidence="7 8">
    <name type="scientific">Cuscuta epithymum</name>
    <dbReference type="NCBI Taxonomy" id="186058"/>
    <lineage>
        <taxon>Eukaryota</taxon>
        <taxon>Viridiplantae</taxon>
        <taxon>Streptophyta</taxon>
        <taxon>Embryophyta</taxon>
        <taxon>Tracheophyta</taxon>
        <taxon>Spermatophyta</taxon>
        <taxon>Magnoliopsida</taxon>
        <taxon>eudicotyledons</taxon>
        <taxon>Gunneridae</taxon>
        <taxon>Pentapetalae</taxon>
        <taxon>asterids</taxon>
        <taxon>lamiids</taxon>
        <taxon>Solanales</taxon>
        <taxon>Convolvulaceae</taxon>
        <taxon>Cuscuteae</taxon>
        <taxon>Cuscuta</taxon>
        <taxon>Cuscuta subgen. Cuscuta</taxon>
    </lineage>
</organism>
<dbReference type="PANTHER" id="PTHR12428">
    <property type="entry name" value="OXA1"/>
    <property type="match status" value="1"/>
</dbReference>
<proteinExistence type="inferred from homology"/>
<dbReference type="SUPFAM" id="SSF48452">
    <property type="entry name" value="TPR-like"/>
    <property type="match status" value="1"/>
</dbReference>
<feature type="transmembrane region" description="Helical" evidence="6">
    <location>
        <begin position="139"/>
        <end position="161"/>
    </location>
</feature>
<dbReference type="GO" id="GO:0032979">
    <property type="term" value="P:protein insertion into mitochondrial inner membrane from matrix"/>
    <property type="evidence" value="ECO:0007669"/>
    <property type="project" value="TreeGrafter"/>
</dbReference>
<keyword evidence="3 6" id="KW-0812">Transmembrane</keyword>
<dbReference type="GO" id="GO:0032977">
    <property type="term" value="F:membrane insertase activity"/>
    <property type="evidence" value="ECO:0007669"/>
    <property type="project" value="InterPro"/>
</dbReference>
<keyword evidence="5 6" id="KW-0472">Membrane</keyword>
<keyword evidence="8" id="KW-1185">Reference proteome</keyword>
<dbReference type="CDD" id="cd20069">
    <property type="entry name" value="5TM_Oxa1-like"/>
    <property type="match status" value="1"/>
</dbReference>
<dbReference type="PANTHER" id="PTHR12428:SF65">
    <property type="entry name" value="CYTOCHROME C OXIDASE ASSEMBLY PROTEIN COX18, MITOCHONDRIAL"/>
    <property type="match status" value="1"/>
</dbReference>
<dbReference type="InterPro" id="IPR011990">
    <property type="entry name" value="TPR-like_helical_dom_sf"/>
</dbReference>
<comment type="subcellular location">
    <subcellularLocation>
        <location evidence="1">Membrane</location>
        <topology evidence="1">Multi-pass membrane protein</topology>
    </subcellularLocation>
</comment>
<evidence type="ECO:0000313" key="8">
    <source>
        <dbReference type="Proteomes" id="UP001152523"/>
    </source>
</evidence>
<reference evidence="7" key="1">
    <citation type="submission" date="2022-07" db="EMBL/GenBank/DDBJ databases">
        <authorList>
            <person name="Macas J."/>
            <person name="Novak P."/>
            <person name="Neumann P."/>
        </authorList>
    </citation>
    <scope>NUCLEOTIDE SEQUENCE</scope>
</reference>
<dbReference type="AlphaFoldDB" id="A0AAV0FL25"/>